<evidence type="ECO:0000259" key="1">
    <source>
        <dbReference type="Pfam" id="PF09413"/>
    </source>
</evidence>
<dbReference type="SUPFAM" id="SSF54913">
    <property type="entry name" value="GlnB-like"/>
    <property type="match status" value="1"/>
</dbReference>
<sequence>MNEFVRIYQSNILFQVEIIKGKLMSEGIESYIKNEFVNNLAVMPINQDYILYVAEKDAVEAERIIRETSAEEN</sequence>
<dbReference type="STRING" id="238.BBD35_14330"/>
<gene>
    <name evidence="2" type="ORF">BMF97_07780</name>
</gene>
<comment type="caution">
    <text evidence="2">The sequence shown here is derived from an EMBL/GenBank/DDBJ whole genome shotgun (WGS) entry which is preliminary data.</text>
</comment>
<dbReference type="AlphaFoldDB" id="A0A1T3FKV3"/>
<dbReference type="EMBL" id="MPOG01000008">
    <property type="protein sequence ID" value="OOH96238.1"/>
    <property type="molecule type" value="Genomic_DNA"/>
</dbReference>
<keyword evidence="3" id="KW-1185">Reference proteome</keyword>
<reference evidence="2 3" key="1">
    <citation type="submission" date="2016-11" db="EMBL/GenBank/DDBJ databases">
        <title>Genome sequence and comparative genomic analysis of clinical strain Elizabethkingia meningoseptica 61421 PRCM.</title>
        <authorList>
            <person name="Wang M."/>
            <person name="Hu S."/>
            <person name="Cao L."/>
            <person name="Jiang T."/>
            <person name="Zhou Y."/>
            <person name="Ming D."/>
        </authorList>
    </citation>
    <scope>NUCLEOTIDE SEQUENCE [LARGE SCALE GENOMIC DNA]</scope>
    <source>
        <strain evidence="2 3">61421 PRCM</strain>
    </source>
</reference>
<protein>
    <recommendedName>
        <fullName evidence="1">DUF2007 domain-containing protein</fullName>
    </recommendedName>
</protein>
<evidence type="ECO:0000313" key="3">
    <source>
        <dbReference type="Proteomes" id="UP000188947"/>
    </source>
</evidence>
<dbReference type="Pfam" id="PF09413">
    <property type="entry name" value="DUF2007"/>
    <property type="match status" value="1"/>
</dbReference>
<accession>A0A1T3FKV3</accession>
<name>A0A1T3FKV3_ELIME</name>
<dbReference type="Proteomes" id="UP000188947">
    <property type="component" value="Unassembled WGS sequence"/>
</dbReference>
<dbReference type="InterPro" id="IPR011322">
    <property type="entry name" value="N-reg_PII-like_a/b"/>
</dbReference>
<dbReference type="OrthoDB" id="1264169at2"/>
<dbReference type="InterPro" id="IPR018551">
    <property type="entry name" value="DUF2007"/>
</dbReference>
<feature type="domain" description="DUF2007" evidence="1">
    <location>
        <begin position="5"/>
        <end position="67"/>
    </location>
</feature>
<dbReference type="RefSeq" id="WP_070904983.1">
    <property type="nucleotide sequence ID" value="NZ_CP016378.1"/>
</dbReference>
<proteinExistence type="predicted"/>
<organism evidence="2 3">
    <name type="scientific">Elizabethkingia meningoseptica</name>
    <name type="common">Chryseobacterium meningosepticum</name>
    <dbReference type="NCBI Taxonomy" id="238"/>
    <lineage>
        <taxon>Bacteria</taxon>
        <taxon>Pseudomonadati</taxon>
        <taxon>Bacteroidota</taxon>
        <taxon>Flavobacteriia</taxon>
        <taxon>Flavobacteriales</taxon>
        <taxon>Weeksellaceae</taxon>
        <taxon>Elizabethkingia</taxon>
    </lineage>
</organism>
<evidence type="ECO:0000313" key="2">
    <source>
        <dbReference type="EMBL" id="OOH96238.1"/>
    </source>
</evidence>
<dbReference type="eggNOG" id="ENOG5033MTV">
    <property type="taxonomic scope" value="Bacteria"/>
</dbReference>